<reference evidence="1 2" key="1">
    <citation type="submission" date="2015-03" db="EMBL/GenBank/DDBJ databases">
        <title>Genomics and transcriptomics of the oil-accumulating basidiomycete yeast T. oleaginosus allow insights into substrate utilization and the diverse evolutionary trajectories of mating systems in fungi.</title>
        <authorList>
            <consortium name="DOE Joint Genome Institute"/>
            <person name="Kourist R."/>
            <person name="Kracht O."/>
            <person name="Bracharz F."/>
            <person name="Lipzen A."/>
            <person name="Nolan M."/>
            <person name="Ohm R."/>
            <person name="Grigoriev I."/>
            <person name="Sun S."/>
            <person name="Heitman J."/>
            <person name="Bruck T."/>
            <person name="Nowrousian M."/>
        </authorList>
    </citation>
    <scope>NUCLEOTIDE SEQUENCE [LARGE SCALE GENOMIC DNA]</scope>
    <source>
        <strain evidence="1 2">IBC0246</strain>
    </source>
</reference>
<evidence type="ECO:0000313" key="1">
    <source>
        <dbReference type="EMBL" id="KLT43203.1"/>
    </source>
</evidence>
<organism evidence="1 2">
    <name type="scientific">Cutaneotrichosporon oleaginosum</name>
    <dbReference type="NCBI Taxonomy" id="879819"/>
    <lineage>
        <taxon>Eukaryota</taxon>
        <taxon>Fungi</taxon>
        <taxon>Dikarya</taxon>
        <taxon>Basidiomycota</taxon>
        <taxon>Agaricomycotina</taxon>
        <taxon>Tremellomycetes</taxon>
        <taxon>Trichosporonales</taxon>
        <taxon>Trichosporonaceae</taxon>
        <taxon>Cutaneotrichosporon</taxon>
    </lineage>
</organism>
<accession>A0A0J0XQ26</accession>
<dbReference type="GeneID" id="28983469"/>
<keyword evidence="2" id="KW-1185">Reference proteome</keyword>
<protein>
    <submittedName>
        <fullName evidence="1">Uncharacterized protein</fullName>
    </submittedName>
</protein>
<gene>
    <name evidence="1" type="ORF">CC85DRAFT_284760</name>
</gene>
<name>A0A0J0XQ26_9TREE</name>
<dbReference type="EMBL" id="KQ087197">
    <property type="protein sequence ID" value="KLT43203.1"/>
    <property type="molecule type" value="Genomic_DNA"/>
</dbReference>
<proteinExistence type="predicted"/>
<dbReference type="Proteomes" id="UP000053611">
    <property type="component" value="Unassembled WGS sequence"/>
</dbReference>
<sequence>MGRRSRLGRRLSRMADRLRHKFSRARLQPSTESLEASANGAPTFRALPVDDLLERISELEATYLLNIKLWGYPQLRKARYWDRRKIWVVIDQLGQAEEALSYHMREAEAAFRALSARPPPKPRSLFHEASLQLPVLDAKTKERPAAIASEGISSSESSSLIIDPAALPRASASKFLTSYYLSLSEIRDSLKRWRAELKAIADHV</sequence>
<evidence type="ECO:0000313" key="2">
    <source>
        <dbReference type="Proteomes" id="UP000053611"/>
    </source>
</evidence>
<dbReference type="AlphaFoldDB" id="A0A0J0XQ26"/>
<dbReference type="RefSeq" id="XP_018279694.1">
    <property type="nucleotide sequence ID" value="XM_018422866.1"/>
</dbReference>
<dbReference type="OrthoDB" id="10588074at2759"/>